<evidence type="ECO:0000256" key="9">
    <source>
        <dbReference type="ARBA" id="ARBA00023054"/>
    </source>
</evidence>
<evidence type="ECO:0000256" key="4">
    <source>
        <dbReference type="ARBA" id="ARBA00022722"/>
    </source>
</evidence>
<evidence type="ECO:0000256" key="7">
    <source>
        <dbReference type="ARBA" id="ARBA00022801"/>
    </source>
</evidence>
<dbReference type="GO" id="GO:0016787">
    <property type="term" value="F:hydrolase activity"/>
    <property type="evidence" value="ECO:0007669"/>
    <property type="project" value="UniProtKB-KW"/>
</dbReference>
<dbReference type="InterPro" id="IPR047139">
    <property type="entry name" value="ANKZ1/VMS1"/>
</dbReference>
<evidence type="ECO:0000313" key="13">
    <source>
        <dbReference type="EMBL" id="EPY22678.1"/>
    </source>
</evidence>
<reference evidence="13 14" key="1">
    <citation type="journal article" date="2013" name="PLoS ONE">
        <title>Predicting the Proteins of Angomonas deanei, Strigomonas culicis and Their Respective Endosymbionts Reveals New Aspects of the Trypanosomatidae Family.</title>
        <authorList>
            <person name="Motta M.C."/>
            <person name="Martins A.C."/>
            <person name="de Souza S.S."/>
            <person name="Catta-Preta C.M."/>
            <person name="Silva R."/>
            <person name="Klein C.C."/>
            <person name="de Almeida L.G."/>
            <person name="de Lima Cunha O."/>
            <person name="Ciapina L.P."/>
            <person name="Brocchi M."/>
            <person name="Colabardini A.C."/>
            <person name="de Araujo Lima B."/>
            <person name="Machado C.R."/>
            <person name="de Almeida Soares C.M."/>
            <person name="Probst C.M."/>
            <person name="de Menezes C.B."/>
            <person name="Thompson C.E."/>
            <person name="Bartholomeu D.C."/>
            <person name="Gradia D.F."/>
            <person name="Pavoni D.P."/>
            <person name="Grisard E.C."/>
            <person name="Fantinatti-Garboggini F."/>
            <person name="Marchini F.K."/>
            <person name="Rodrigues-Luiz G.F."/>
            <person name="Wagner G."/>
            <person name="Goldman G.H."/>
            <person name="Fietto J.L."/>
            <person name="Elias M.C."/>
            <person name="Goldman M.H."/>
            <person name="Sagot M.F."/>
            <person name="Pereira M."/>
            <person name="Stoco P.H."/>
            <person name="de Mendonca-Neto R.P."/>
            <person name="Teixeira S.M."/>
            <person name="Maciel T.E."/>
            <person name="de Oliveira Mendes T.A."/>
            <person name="Urmenyi T.P."/>
            <person name="de Souza W."/>
            <person name="Schenkman S."/>
            <person name="de Vasconcelos A.T."/>
        </authorList>
    </citation>
    <scope>NUCLEOTIDE SEQUENCE [LARGE SCALE GENOMIC DNA]</scope>
</reference>
<keyword evidence="3 10" id="KW-0963">Cytoplasm</keyword>
<proteinExistence type="inferred from homology"/>
<feature type="active site" evidence="10">
    <location>
        <position position="243"/>
    </location>
</feature>
<dbReference type="PANTHER" id="PTHR16036:SF2">
    <property type="entry name" value="TRNA ENDONUCLEASE ANKZF1"/>
    <property type="match status" value="1"/>
</dbReference>
<evidence type="ECO:0000256" key="3">
    <source>
        <dbReference type="ARBA" id="ARBA00022490"/>
    </source>
</evidence>
<keyword evidence="4 10" id="KW-0540">Nuclease</keyword>
<sequence length="364" mass="39544">MTAADDKKKKRKKKTVSEKKSSAKAASGLTDATPKASGAPTAAPEEDATKGAPLPLVELVRFDAATPTEVPDDVLGRAPCRTVPDTALAVVEFENTIEFESRCCTCRVEVFRSVLLALVLGEPLTSDACAPPPLAVPRQPEGLEGDGEAEEAADADVQQLSDVLIAEYDALQIAKEEFEDKLSFPKEVSLAVQRKLRQLPQLSWTILMCHGGYFAGGVFVNNKCITHKSFQRYVVRKKQGGKQSSNAKDGGGSYNSVGSQIRAAQEIKWRIDVCHILSAWRSVIEASHFIFYVAPGPQNVAVLTDFSSLPSSAQTSQLGASPVSLTDPRVRKVPLTTHRPNFEEVQRIYAELSQCHVSYCIPRC</sequence>
<comment type="subcellular location">
    <subcellularLocation>
        <location evidence="1">Cytoplasm</location>
    </subcellularLocation>
</comment>
<comment type="caution">
    <text evidence="13">The sequence shown here is derived from an EMBL/GenBank/DDBJ whole genome shotgun (WGS) entry which is preliminary data.</text>
</comment>
<evidence type="ECO:0000259" key="12">
    <source>
        <dbReference type="PROSITE" id="PS52044"/>
    </source>
</evidence>
<dbReference type="OrthoDB" id="429841at2759"/>
<feature type="region of interest" description="Disordered" evidence="11">
    <location>
        <begin position="1"/>
        <end position="51"/>
    </location>
</feature>
<evidence type="ECO:0000256" key="2">
    <source>
        <dbReference type="ARBA" id="ARBA00009262"/>
    </source>
</evidence>
<accession>S9U1A0</accession>
<dbReference type="PROSITE" id="PS52044">
    <property type="entry name" value="VLRF1"/>
    <property type="match status" value="1"/>
</dbReference>
<comment type="similarity">
    <text evidence="2 10">Belongs to the ANKZF1/VMS1 family.</text>
</comment>
<comment type="domain">
    <text evidence="10">The VLRF1 domain mediates binding to the 60S ribosomal subunit.</text>
</comment>
<dbReference type="GO" id="GO:0004519">
    <property type="term" value="F:endonuclease activity"/>
    <property type="evidence" value="ECO:0007669"/>
    <property type="project" value="UniProtKB-KW"/>
</dbReference>
<dbReference type="Proteomes" id="UP000015354">
    <property type="component" value="Unassembled WGS sequence"/>
</dbReference>
<protein>
    <recommendedName>
        <fullName evidence="12">VLRF1 domain-containing protein</fullName>
    </recommendedName>
</protein>
<keyword evidence="14" id="KW-1185">Reference proteome</keyword>
<feature type="region of interest" description="Disordered" evidence="11">
    <location>
        <begin position="130"/>
        <end position="151"/>
    </location>
</feature>
<dbReference type="GO" id="GO:0036503">
    <property type="term" value="P:ERAD pathway"/>
    <property type="evidence" value="ECO:0007669"/>
    <property type="project" value="TreeGrafter"/>
</dbReference>
<dbReference type="PANTHER" id="PTHR16036">
    <property type="entry name" value="ANKYRIN REPEAT AND ZINC FINGER DOMAIN-CONTAINING PROTEIN 1"/>
    <property type="match status" value="1"/>
</dbReference>
<evidence type="ECO:0000256" key="10">
    <source>
        <dbReference type="PROSITE-ProRule" id="PRU01389"/>
    </source>
</evidence>
<evidence type="ECO:0000256" key="1">
    <source>
        <dbReference type="ARBA" id="ARBA00004496"/>
    </source>
</evidence>
<dbReference type="EMBL" id="ATMH01008178">
    <property type="protein sequence ID" value="EPY22678.1"/>
    <property type="molecule type" value="Genomic_DNA"/>
</dbReference>
<organism evidence="13 14">
    <name type="scientific">Strigomonas culicis</name>
    <dbReference type="NCBI Taxonomy" id="28005"/>
    <lineage>
        <taxon>Eukaryota</taxon>
        <taxon>Discoba</taxon>
        <taxon>Euglenozoa</taxon>
        <taxon>Kinetoplastea</taxon>
        <taxon>Metakinetoplastina</taxon>
        <taxon>Trypanosomatida</taxon>
        <taxon>Trypanosomatidae</taxon>
        <taxon>Strigomonadinae</taxon>
        <taxon>Strigomonas</taxon>
    </lineage>
</organism>
<keyword evidence="8" id="KW-0040">ANK repeat</keyword>
<evidence type="ECO:0000256" key="11">
    <source>
        <dbReference type="SAM" id="MobiDB-lite"/>
    </source>
</evidence>
<gene>
    <name evidence="13" type="ORF">STCU_08178</name>
</gene>
<dbReference type="Pfam" id="PF18826">
    <property type="entry name" value="bVLRF1"/>
    <property type="match status" value="1"/>
</dbReference>
<keyword evidence="9" id="KW-0175">Coiled coil</keyword>
<dbReference type="AlphaFoldDB" id="S9U1A0"/>
<feature type="domain" description="VLRF1" evidence="12">
    <location>
        <begin position="200"/>
        <end position="355"/>
    </location>
</feature>
<evidence type="ECO:0000256" key="5">
    <source>
        <dbReference type="ARBA" id="ARBA00022737"/>
    </source>
</evidence>
<dbReference type="InterPro" id="IPR041175">
    <property type="entry name" value="VLRF1/Vms1"/>
</dbReference>
<name>S9U1A0_9TRYP</name>
<evidence type="ECO:0000256" key="8">
    <source>
        <dbReference type="ARBA" id="ARBA00023043"/>
    </source>
</evidence>
<dbReference type="GO" id="GO:0005737">
    <property type="term" value="C:cytoplasm"/>
    <property type="evidence" value="ECO:0007669"/>
    <property type="project" value="UniProtKB-SubCell"/>
</dbReference>
<keyword evidence="5" id="KW-0677">Repeat</keyword>
<keyword evidence="6 10" id="KW-0255">Endonuclease</keyword>
<evidence type="ECO:0000256" key="6">
    <source>
        <dbReference type="ARBA" id="ARBA00022759"/>
    </source>
</evidence>
<keyword evidence="7 10" id="KW-0378">Hydrolase</keyword>
<evidence type="ECO:0000313" key="14">
    <source>
        <dbReference type="Proteomes" id="UP000015354"/>
    </source>
</evidence>